<reference evidence="1" key="1">
    <citation type="submission" date="2020-10" db="EMBL/GenBank/DDBJ databases">
        <authorList>
            <person name="Delgado J.A."/>
            <person name="Gonzalez J.M."/>
        </authorList>
    </citation>
    <scope>NUCLEOTIDE SEQUENCE</scope>
    <source>
        <strain evidence="1">23.6</strain>
        <plasmid evidence="1">unnamed2</plasmid>
    </source>
</reference>
<evidence type="ECO:0000313" key="2">
    <source>
        <dbReference type="Proteomes" id="UP001058458"/>
    </source>
</evidence>
<evidence type="ECO:0008006" key="3">
    <source>
        <dbReference type="Google" id="ProtNLM"/>
    </source>
</evidence>
<dbReference type="InterPro" id="IPR025469">
    <property type="entry name" value="DUF4320"/>
</dbReference>
<accession>A0AB38R424</accession>
<name>A0AB38R424_PARTM</name>
<organism evidence="1 2">
    <name type="scientific">Parageobacillus thermoglucosidasius</name>
    <name type="common">Geobacillus thermoglucosidasius</name>
    <dbReference type="NCBI Taxonomy" id="1426"/>
    <lineage>
        <taxon>Bacteria</taxon>
        <taxon>Bacillati</taxon>
        <taxon>Bacillota</taxon>
        <taxon>Bacilli</taxon>
        <taxon>Bacillales</taxon>
        <taxon>Anoxybacillaceae</taxon>
        <taxon>Parageobacillus</taxon>
    </lineage>
</organism>
<protein>
    <recommendedName>
        <fullName evidence="3">DUF4320 family protein</fullName>
    </recommendedName>
</protein>
<dbReference type="RefSeq" id="WP_248295964.1">
    <property type="nucleotide sequence ID" value="NZ_CP063416.1"/>
</dbReference>
<evidence type="ECO:0000313" key="1">
    <source>
        <dbReference type="EMBL" id="UOE78374.1"/>
    </source>
</evidence>
<dbReference type="EMBL" id="CP063416">
    <property type="protein sequence ID" value="UOE78374.1"/>
    <property type="molecule type" value="Genomic_DNA"/>
</dbReference>
<dbReference type="Pfam" id="PF14208">
    <property type="entry name" value="DUF4320"/>
    <property type="match status" value="1"/>
</dbReference>
<dbReference type="AlphaFoldDB" id="A0AB38R424"/>
<geneLocation type="plasmid" evidence="1 2">
    <name>unnamed2</name>
</geneLocation>
<dbReference type="Proteomes" id="UP001058458">
    <property type="component" value="Plasmid unnamed2"/>
</dbReference>
<keyword evidence="1" id="KW-0614">Plasmid</keyword>
<sequence>MSNLVGKLLTMIFSLFFAVVLLESVLFASQVVKAHLFVKHAAEEGAKYGGYVYSHNGNNVDILSQLKQEMINENMGDFQIDYTRGKANYNEDVFFAVRGHYTFYTFRLLGLDLVKLPIYAKKVETSQVWFR</sequence>
<proteinExistence type="predicted"/>
<gene>
    <name evidence="1" type="ORF">IMI45_20270</name>
</gene>